<gene>
    <name evidence="8" type="ORF">SAMN05421767_10271</name>
</gene>
<evidence type="ECO:0000256" key="4">
    <source>
        <dbReference type="ARBA" id="ARBA00022989"/>
    </source>
</evidence>
<dbReference type="AlphaFoldDB" id="A0A1H9HDS3"/>
<dbReference type="RefSeq" id="WP_089745688.1">
    <property type="nucleotide sequence ID" value="NZ_FOGF01000002.1"/>
</dbReference>
<evidence type="ECO:0000256" key="3">
    <source>
        <dbReference type="ARBA" id="ARBA00022692"/>
    </source>
</evidence>
<feature type="transmembrane region" description="Helical" evidence="6">
    <location>
        <begin position="20"/>
        <end position="41"/>
    </location>
</feature>
<comment type="similarity">
    <text evidence="6">Belongs to the ABC-4 integral membrane protein family.</text>
</comment>
<feature type="transmembrane region" description="Helical" evidence="6">
    <location>
        <begin position="590"/>
        <end position="619"/>
    </location>
</feature>
<dbReference type="GO" id="GO:0055085">
    <property type="term" value="P:transmembrane transport"/>
    <property type="evidence" value="ECO:0007669"/>
    <property type="project" value="UniProtKB-UniRule"/>
</dbReference>
<feature type="transmembrane region" description="Helical" evidence="6">
    <location>
        <begin position="228"/>
        <end position="255"/>
    </location>
</feature>
<accession>A0A1H9HDS3</accession>
<dbReference type="PANTHER" id="PTHR46795">
    <property type="entry name" value="ABC TRANSPORTER PERMEASE-RELATED-RELATED"/>
    <property type="match status" value="1"/>
</dbReference>
<proteinExistence type="inferred from homology"/>
<dbReference type="PANTHER" id="PTHR46795:SF3">
    <property type="entry name" value="ABC TRANSPORTER PERMEASE"/>
    <property type="match status" value="1"/>
</dbReference>
<feature type="transmembrane region" description="Helical" evidence="6">
    <location>
        <begin position="111"/>
        <end position="133"/>
    </location>
</feature>
<evidence type="ECO:0000259" key="7">
    <source>
        <dbReference type="Pfam" id="PF02687"/>
    </source>
</evidence>
<dbReference type="Proteomes" id="UP000198556">
    <property type="component" value="Unassembled WGS sequence"/>
</dbReference>
<reference evidence="8 9" key="1">
    <citation type="submission" date="2016-10" db="EMBL/GenBank/DDBJ databases">
        <authorList>
            <person name="de Groot N.N."/>
        </authorList>
    </citation>
    <scope>NUCLEOTIDE SEQUENCE [LARGE SCALE GENOMIC DNA]</scope>
    <source>
        <strain evidence="8 9">DSM 15827</strain>
    </source>
</reference>
<keyword evidence="9" id="KW-1185">Reference proteome</keyword>
<dbReference type="InterPro" id="IPR027022">
    <property type="entry name" value="ABC_permease_BceB-typ"/>
</dbReference>
<dbReference type="EMBL" id="FOGF01000002">
    <property type="protein sequence ID" value="SEQ60434.1"/>
    <property type="molecule type" value="Genomic_DNA"/>
</dbReference>
<keyword evidence="3 6" id="KW-0812">Transmembrane</keyword>
<organism evidence="8 9">
    <name type="scientific">Granulicatella balaenopterae</name>
    <dbReference type="NCBI Taxonomy" id="137733"/>
    <lineage>
        <taxon>Bacteria</taxon>
        <taxon>Bacillati</taxon>
        <taxon>Bacillota</taxon>
        <taxon>Bacilli</taxon>
        <taxon>Lactobacillales</taxon>
        <taxon>Carnobacteriaceae</taxon>
        <taxon>Granulicatella</taxon>
    </lineage>
</organism>
<feature type="transmembrane region" description="Helical" evidence="6">
    <location>
        <begin position="285"/>
        <end position="309"/>
    </location>
</feature>
<evidence type="ECO:0000313" key="9">
    <source>
        <dbReference type="Proteomes" id="UP000198556"/>
    </source>
</evidence>
<keyword evidence="4 6" id="KW-1133">Transmembrane helix</keyword>
<feature type="transmembrane region" description="Helical" evidence="6">
    <location>
        <begin position="197"/>
        <end position="216"/>
    </location>
</feature>
<evidence type="ECO:0000256" key="1">
    <source>
        <dbReference type="ARBA" id="ARBA00004651"/>
    </source>
</evidence>
<dbReference type="InterPro" id="IPR052536">
    <property type="entry name" value="ABC-4_Integral_Memb_Prot"/>
</dbReference>
<evidence type="ECO:0000256" key="5">
    <source>
        <dbReference type="ARBA" id="ARBA00023136"/>
    </source>
</evidence>
<dbReference type="Pfam" id="PF02687">
    <property type="entry name" value="FtsX"/>
    <property type="match status" value="1"/>
</dbReference>
<feature type="transmembrane region" description="Helical" evidence="6">
    <location>
        <begin position="153"/>
        <end position="176"/>
    </location>
</feature>
<evidence type="ECO:0000313" key="8">
    <source>
        <dbReference type="EMBL" id="SEQ60434.1"/>
    </source>
</evidence>
<dbReference type="PIRSF" id="PIRSF018968">
    <property type="entry name" value="ABC_permease_BceB"/>
    <property type="match status" value="1"/>
</dbReference>
<dbReference type="OrthoDB" id="1705903at2"/>
<protein>
    <submittedName>
        <fullName evidence="8">Putative ABC transport system permease protein</fullName>
    </submittedName>
</protein>
<dbReference type="InterPro" id="IPR003838">
    <property type="entry name" value="ABC3_permease_C"/>
</dbReference>
<evidence type="ECO:0000256" key="6">
    <source>
        <dbReference type="PIRNR" id="PIRNR018968"/>
    </source>
</evidence>
<dbReference type="STRING" id="137733.SAMN05421767_10271"/>
<comment type="subcellular location">
    <subcellularLocation>
        <location evidence="1 6">Cell membrane</location>
        <topology evidence="1 6">Multi-pass membrane protein</topology>
    </subcellularLocation>
</comment>
<feature type="transmembrane region" description="Helical" evidence="6">
    <location>
        <begin position="531"/>
        <end position="556"/>
    </location>
</feature>
<sequence length="660" mass="74598">MFQFISQLALTNLRKNKVIYLPFALAVGAMSSLIYLFASLLNNSSLQNGFGGQTIKMTLNLGYTVVQIAAFLIVMYANSFALKRRTKEFGLYSILGLEKRQIQLVMMMEQVYFAFSSVVLGLVLGMLFDRFLYATLVKLMALDTFSYEMHFDSVLKVLVTMAVTFLVTILYNAFYIQRVKAIDLMKSQKKAEKKGHFLVLRTVIGLAILLGAYYLAQSMENPLMALNLFFTAVILVVIATYILFDVGSITFINFLKKRKSYYYQPKNFIALSNLAFRMRKNAMGLASICVLSTMVLLTLSTVTALQYGVGKAVNQMFPYENVWQETARNYLVEPDYREEIEDEVSQLISEAGFSVEEDTALWSVNLYGNQAGEVLQADEASANTMPDLALSLISTKDYNHFSQTSITLQPGEVALAVMPKQTTFSQISFLTETVPVAQTVDGTALVQQFPALQTAVVKDHYFIVTNNLDELVKTYLDEEFSPQYFYSWTTTNGITDAEQKAEYQAYHALVPEDKSLCYRNKYEMKSALFELYGALFFVGVFLSICFMIGTVLVIYYKQISEGYEDQQRFTTLQEIGLDQGDAKKAINRQVLIVFFLPLITAFLHSVMALKMVNAILLVFGIQKNTILPVLAVVGMVFALVYYIVYQLTSRTYTKIVYAKE</sequence>
<keyword evidence="6" id="KW-0813">Transport</keyword>
<feature type="transmembrane region" description="Helical" evidence="6">
    <location>
        <begin position="625"/>
        <end position="644"/>
    </location>
</feature>
<evidence type="ECO:0000256" key="2">
    <source>
        <dbReference type="ARBA" id="ARBA00022475"/>
    </source>
</evidence>
<feature type="domain" description="ABC3 transporter permease C-terminal" evidence="7">
    <location>
        <begin position="64"/>
        <end position="178"/>
    </location>
</feature>
<keyword evidence="5 6" id="KW-0472">Membrane</keyword>
<name>A0A1H9HDS3_9LACT</name>
<dbReference type="GO" id="GO:0005886">
    <property type="term" value="C:plasma membrane"/>
    <property type="evidence" value="ECO:0007669"/>
    <property type="project" value="UniProtKB-SubCell"/>
</dbReference>
<keyword evidence="2 6" id="KW-1003">Cell membrane</keyword>
<feature type="transmembrane region" description="Helical" evidence="6">
    <location>
        <begin position="61"/>
        <end position="82"/>
    </location>
</feature>